<name>A0A6C0F0X6_9ZZZZ</name>
<accession>A0A6C0F0X6</accession>
<reference evidence="1" key="1">
    <citation type="journal article" date="2020" name="Nature">
        <title>Giant virus diversity and host interactions through global metagenomics.</title>
        <authorList>
            <person name="Schulz F."/>
            <person name="Roux S."/>
            <person name="Paez-Espino D."/>
            <person name="Jungbluth S."/>
            <person name="Walsh D.A."/>
            <person name="Denef V.J."/>
            <person name="McMahon K.D."/>
            <person name="Konstantinidis K.T."/>
            <person name="Eloe-Fadrosh E.A."/>
            <person name="Kyrpides N.C."/>
            <person name="Woyke T."/>
        </authorList>
    </citation>
    <scope>NUCLEOTIDE SEQUENCE</scope>
    <source>
        <strain evidence="1">GVMAG-M-3300009163-63</strain>
    </source>
</reference>
<organism evidence="1">
    <name type="scientific">viral metagenome</name>
    <dbReference type="NCBI Taxonomy" id="1070528"/>
    <lineage>
        <taxon>unclassified sequences</taxon>
        <taxon>metagenomes</taxon>
        <taxon>organismal metagenomes</taxon>
    </lineage>
</organism>
<proteinExistence type="predicted"/>
<dbReference type="EMBL" id="MN739002">
    <property type="protein sequence ID" value="QHT34601.1"/>
    <property type="molecule type" value="Genomic_DNA"/>
</dbReference>
<sequence length="49" mass="5536">MPSVYETIWTPPPGFKKNAHPLVVEMGLPIKNSYRLKTAVLLNEILISQ</sequence>
<evidence type="ECO:0000313" key="1">
    <source>
        <dbReference type="EMBL" id="QHT34601.1"/>
    </source>
</evidence>
<protein>
    <submittedName>
        <fullName evidence="1">Uncharacterized protein</fullName>
    </submittedName>
</protein>
<dbReference type="AlphaFoldDB" id="A0A6C0F0X6"/>